<comment type="catalytic activity">
    <reaction evidence="2 17">
        <text>(6R)-NADPHX = (6S)-NADPHX</text>
        <dbReference type="Rhea" id="RHEA:32227"/>
        <dbReference type="ChEBI" id="CHEBI:64076"/>
        <dbReference type="ChEBI" id="CHEBI:64077"/>
        <dbReference type="EC" id="5.1.99.6"/>
    </reaction>
</comment>
<dbReference type="InterPro" id="IPR000631">
    <property type="entry name" value="CARKD"/>
</dbReference>
<evidence type="ECO:0000256" key="17">
    <source>
        <dbReference type="PIRNR" id="PIRNR017184"/>
    </source>
</evidence>
<keyword evidence="12 17" id="KW-0456">Lyase</keyword>
<keyword evidence="6 17" id="KW-0547">Nucleotide-binding</keyword>
<dbReference type="EC" id="4.2.1.136" evidence="17"/>
<keyword evidence="13" id="KW-0511">Multifunctional enzyme</keyword>
<dbReference type="EMBL" id="CABWIB010000001">
    <property type="protein sequence ID" value="VWL85509.1"/>
    <property type="molecule type" value="Genomic_DNA"/>
</dbReference>
<comment type="cofactor">
    <cofactor evidence="17">
        <name>K(+)</name>
        <dbReference type="ChEBI" id="CHEBI:29103"/>
    </cofactor>
    <text evidence="17">Binds 1 potassium ion per subunit.</text>
</comment>
<dbReference type="PROSITE" id="PS51383">
    <property type="entry name" value="YJEF_C_3"/>
    <property type="match status" value="1"/>
</dbReference>
<keyword evidence="21" id="KW-1185">Reference proteome</keyword>
<dbReference type="Proteomes" id="UP000419017">
    <property type="component" value="Unassembled WGS sequence"/>
</dbReference>
<evidence type="ECO:0000256" key="12">
    <source>
        <dbReference type="ARBA" id="ARBA00023239"/>
    </source>
</evidence>
<dbReference type="GO" id="GO:0046872">
    <property type="term" value="F:metal ion binding"/>
    <property type="evidence" value="ECO:0007669"/>
    <property type="project" value="UniProtKB-UniRule"/>
</dbReference>
<dbReference type="AlphaFoldDB" id="A0A6I8M7P9"/>
<dbReference type="PANTHER" id="PTHR12592">
    <property type="entry name" value="ATP-DEPENDENT (S)-NAD(P)H-HYDRATE DEHYDRATASE FAMILY MEMBER"/>
    <property type="match status" value="1"/>
</dbReference>
<evidence type="ECO:0000256" key="15">
    <source>
        <dbReference type="ARBA" id="ARBA00048238"/>
    </source>
</evidence>
<dbReference type="EC" id="5.1.99.6" evidence="17"/>
<dbReference type="InterPro" id="IPR029056">
    <property type="entry name" value="Ribokinase-like"/>
</dbReference>
<sequence>MINITNNEESKNIDNILINEYKIAEIILIENAANAILNSLDLDKYESFIIACGPGNNGADGLALARLLNMKNKEVKLICPYNKTIHYDICKNLNIEFIEKVEYTDIIIDALFGTGINDEIKSPYKEIIEDINNNRHKAKLISIDLITEGLDNVDEVLMLSSYKENMLYMDVKNRVLNIGVNKKYYKKASNKYIVDEDFIKSITKKISIFASKKDFGRNTIVAKKGAALLATRASIRCGAGYTTLLSDAVTLDKNLIINNEALNKEINYEIEEKVIAIGPNIGLEDENIEFIEKNLEKDLIIDADMITVLSKHKEYIPLLNENTILTPHYVEFCRLTGDSLDSLVSNPFEALKRFKTHFKGVVVLKGKNNIIYDGNNFYVVNLGNSKMAKAGMGDTLLGMISSYKAQGYSSLNASIIATYKQAKVGKELSEKHESISASMIIDNL</sequence>
<evidence type="ECO:0000313" key="20">
    <source>
        <dbReference type="EMBL" id="VWL85509.1"/>
    </source>
</evidence>
<dbReference type="GO" id="GO:0005524">
    <property type="term" value="F:ATP binding"/>
    <property type="evidence" value="ECO:0007669"/>
    <property type="project" value="UniProtKB-UniRule"/>
</dbReference>
<evidence type="ECO:0000256" key="9">
    <source>
        <dbReference type="ARBA" id="ARBA00022958"/>
    </source>
</evidence>
<keyword evidence="11 17" id="KW-0413">Isomerase</keyword>
<comment type="catalytic activity">
    <reaction evidence="16 17">
        <text>(6S)-NADPHX + ADP = AMP + phosphate + NADPH + H(+)</text>
        <dbReference type="Rhea" id="RHEA:32235"/>
        <dbReference type="ChEBI" id="CHEBI:15378"/>
        <dbReference type="ChEBI" id="CHEBI:43474"/>
        <dbReference type="ChEBI" id="CHEBI:57783"/>
        <dbReference type="ChEBI" id="CHEBI:64076"/>
        <dbReference type="ChEBI" id="CHEBI:456215"/>
        <dbReference type="ChEBI" id="CHEBI:456216"/>
        <dbReference type="EC" id="4.2.1.136"/>
    </reaction>
</comment>
<keyword evidence="7 17" id="KW-0067">ATP-binding</keyword>
<evidence type="ECO:0000256" key="7">
    <source>
        <dbReference type="ARBA" id="ARBA00022840"/>
    </source>
</evidence>
<evidence type="ECO:0000256" key="6">
    <source>
        <dbReference type="ARBA" id="ARBA00022741"/>
    </source>
</evidence>
<dbReference type="SUPFAM" id="SSF64153">
    <property type="entry name" value="YjeF N-terminal domain-like"/>
    <property type="match status" value="1"/>
</dbReference>
<evidence type="ECO:0000256" key="11">
    <source>
        <dbReference type="ARBA" id="ARBA00023235"/>
    </source>
</evidence>
<keyword evidence="5 17" id="KW-0479">Metal-binding</keyword>
<dbReference type="Pfam" id="PF01256">
    <property type="entry name" value="Carb_kinase"/>
    <property type="match status" value="1"/>
</dbReference>
<dbReference type="Gene3D" id="3.40.1190.20">
    <property type="match status" value="1"/>
</dbReference>
<keyword evidence="9 17" id="KW-0630">Potassium</keyword>
<evidence type="ECO:0000256" key="8">
    <source>
        <dbReference type="ARBA" id="ARBA00022857"/>
    </source>
</evidence>
<dbReference type="Pfam" id="PF03853">
    <property type="entry name" value="YjeF_N"/>
    <property type="match status" value="1"/>
</dbReference>
<evidence type="ECO:0000259" key="18">
    <source>
        <dbReference type="PROSITE" id="PS51383"/>
    </source>
</evidence>
<comment type="similarity">
    <text evidence="4 17">In the C-terminal section; belongs to the NnrD/CARKD family.</text>
</comment>
<feature type="domain" description="YjeF C-terminal" evidence="18">
    <location>
        <begin position="195"/>
        <end position="444"/>
    </location>
</feature>
<dbReference type="Gene3D" id="3.40.50.10260">
    <property type="entry name" value="YjeF N-terminal domain"/>
    <property type="match status" value="1"/>
</dbReference>
<protein>
    <recommendedName>
        <fullName evidence="17">Bifunctional NAD(P)H-hydrate repair enzyme</fullName>
    </recommendedName>
    <alternativeName>
        <fullName evidence="17">Nicotinamide nucleotide repair protein</fullName>
    </alternativeName>
    <domain>
        <recommendedName>
            <fullName evidence="17">ADP-dependent (S)-NAD(P)H-hydrate dehydratase</fullName>
            <ecNumber evidence="17">4.2.1.136</ecNumber>
        </recommendedName>
        <alternativeName>
            <fullName evidence="17">ADP-dependent NAD(P)HX dehydratase</fullName>
        </alternativeName>
    </domain>
    <domain>
        <recommendedName>
            <fullName evidence="17">NAD(P)H-hydrate epimerase</fullName>
            <ecNumber evidence="17">5.1.99.6</ecNumber>
        </recommendedName>
    </domain>
</protein>
<evidence type="ECO:0000259" key="19">
    <source>
        <dbReference type="PROSITE" id="PS51385"/>
    </source>
</evidence>
<dbReference type="PROSITE" id="PS51385">
    <property type="entry name" value="YJEF_N"/>
    <property type="match status" value="1"/>
</dbReference>
<dbReference type="InterPro" id="IPR036652">
    <property type="entry name" value="YjeF_N_dom_sf"/>
</dbReference>
<evidence type="ECO:0000256" key="16">
    <source>
        <dbReference type="ARBA" id="ARBA00049209"/>
    </source>
</evidence>
<dbReference type="CDD" id="cd01171">
    <property type="entry name" value="YXKO-related"/>
    <property type="match status" value="1"/>
</dbReference>
<evidence type="ECO:0000256" key="2">
    <source>
        <dbReference type="ARBA" id="ARBA00000909"/>
    </source>
</evidence>
<dbReference type="PIRSF" id="PIRSF017184">
    <property type="entry name" value="Nnr"/>
    <property type="match status" value="1"/>
</dbReference>
<gene>
    <name evidence="20" type="ORF">OMES3154_00795</name>
</gene>
<dbReference type="InterPro" id="IPR004443">
    <property type="entry name" value="YjeF_N_dom"/>
</dbReference>
<dbReference type="GO" id="GO:0052855">
    <property type="term" value="F:ADP-dependent NAD(P)H-hydrate dehydratase activity"/>
    <property type="evidence" value="ECO:0007669"/>
    <property type="project" value="UniProtKB-UniRule"/>
</dbReference>
<keyword evidence="20" id="KW-0808">Transferase</keyword>
<comment type="similarity">
    <text evidence="3 17">In the N-terminal section; belongs to the NnrE/AIBP family.</text>
</comment>
<evidence type="ECO:0000313" key="21">
    <source>
        <dbReference type="Proteomes" id="UP000419017"/>
    </source>
</evidence>
<comment type="catalytic activity">
    <reaction evidence="1 17">
        <text>(6R)-NADHX = (6S)-NADHX</text>
        <dbReference type="Rhea" id="RHEA:32215"/>
        <dbReference type="ChEBI" id="CHEBI:64074"/>
        <dbReference type="ChEBI" id="CHEBI:64075"/>
        <dbReference type="EC" id="5.1.99.6"/>
    </reaction>
</comment>
<evidence type="ECO:0000256" key="10">
    <source>
        <dbReference type="ARBA" id="ARBA00023027"/>
    </source>
</evidence>
<evidence type="ECO:0000256" key="13">
    <source>
        <dbReference type="ARBA" id="ARBA00023268"/>
    </source>
</evidence>
<dbReference type="InterPro" id="IPR030677">
    <property type="entry name" value="Nnr"/>
</dbReference>
<dbReference type="GO" id="GO:0052856">
    <property type="term" value="F:NAD(P)HX epimerase activity"/>
    <property type="evidence" value="ECO:0007669"/>
    <property type="project" value="UniProtKB-EC"/>
</dbReference>
<dbReference type="GO" id="GO:0016301">
    <property type="term" value="F:kinase activity"/>
    <property type="evidence" value="ECO:0007669"/>
    <property type="project" value="UniProtKB-KW"/>
</dbReference>
<evidence type="ECO:0000256" key="4">
    <source>
        <dbReference type="ARBA" id="ARBA00009524"/>
    </source>
</evidence>
<comment type="catalytic activity">
    <reaction evidence="15 17">
        <text>(6S)-NADHX + ADP = AMP + phosphate + NADH + H(+)</text>
        <dbReference type="Rhea" id="RHEA:32223"/>
        <dbReference type="ChEBI" id="CHEBI:15378"/>
        <dbReference type="ChEBI" id="CHEBI:43474"/>
        <dbReference type="ChEBI" id="CHEBI:57945"/>
        <dbReference type="ChEBI" id="CHEBI:64074"/>
        <dbReference type="ChEBI" id="CHEBI:456215"/>
        <dbReference type="ChEBI" id="CHEBI:456216"/>
        <dbReference type="EC" id="4.2.1.136"/>
    </reaction>
</comment>
<evidence type="ECO:0000256" key="5">
    <source>
        <dbReference type="ARBA" id="ARBA00022723"/>
    </source>
</evidence>
<comment type="function">
    <text evidence="14 17">Bifunctional enzyme that catalyzes the epimerization of the S- and R-forms of NAD(P)HX and the dehydration of the S-form of NAD(P)HX at the expense of ADP, which is converted to AMP. This allows the repair of both epimers of NAD(P)HX, a damaged form of NAD(P)H that is a result of enzymatic or heat-dependent hydration.</text>
</comment>
<keyword evidence="10 17" id="KW-0520">NAD</keyword>
<reference evidence="20 21" key="1">
    <citation type="submission" date="2019-10" db="EMBL/GenBank/DDBJ databases">
        <authorList>
            <person name="Blom J."/>
        </authorList>
    </citation>
    <scope>NUCLEOTIDE SEQUENCE [LARGE SCALE GENOMIC DNA]</scope>
    <source>
        <strain evidence="20 21">ES3154-GLU</strain>
    </source>
</reference>
<organism evidence="20 21">
    <name type="scientific">Oceanivirga miroungae</name>
    <dbReference type="NCBI Taxonomy" id="1130046"/>
    <lineage>
        <taxon>Bacteria</taxon>
        <taxon>Fusobacteriati</taxon>
        <taxon>Fusobacteriota</taxon>
        <taxon>Fusobacteriia</taxon>
        <taxon>Fusobacteriales</taxon>
        <taxon>Leptotrichiaceae</taxon>
        <taxon>Oceanivirga</taxon>
    </lineage>
</organism>
<dbReference type="PANTHER" id="PTHR12592:SF0">
    <property type="entry name" value="ATP-DEPENDENT (S)-NAD(P)H-HYDRATE DEHYDRATASE"/>
    <property type="match status" value="1"/>
</dbReference>
<evidence type="ECO:0000256" key="1">
    <source>
        <dbReference type="ARBA" id="ARBA00000013"/>
    </source>
</evidence>
<keyword evidence="8 17" id="KW-0521">NADP</keyword>
<dbReference type="SUPFAM" id="SSF53613">
    <property type="entry name" value="Ribokinase-like"/>
    <property type="match status" value="1"/>
</dbReference>
<evidence type="ECO:0000256" key="14">
    <source>
        <dbReference type="ARBA" id="ARBA00025153"/>
    </source>
</evidence>
<proteinExistence type="inferred from homology"/>
<dbReference type="GO" id="GO:0110051">
    <property type="term" value="P:metabolite repair"/>
    <property type="evidence" value="ECO:0007669"/>
    <property type="project" value="TreeGrafter"/>
</dbReference>
<name>A0A6I8M7P9_9FUSO</name>
<accession>A0A6I8M7P9</accession>
<evidence type="ECO:0000256" key="3">
    <source>
        <dbReference type="ARBA" id="ARBA00006001"/>
    </source>
</evidence>
<feature type="domain" description="YjeF N-terminal" evidence="19">
    <location>
        <begin position="10"/>
        <end position="186"/>
    </location>
</feature>
<keyword evidence="20" id="KW-0418">Kinase</keyword>
<dbReference type="RefSeq" id="WP_156683499.1">
    <property type="nucleotide sequence ID" value="NZ_CABWIB010000001.1"/>
</dbReference>